<dbReference type="SUPFAM" id="SSF51430">
    <property type="entry name" value="NAD(P)-linked oxidoreductase"/>
    <property type="match status" value="1"/>
</dbReference>
<dbReference type="CDD" id="cd19088">
    <property type="entry name" value="AKR_AKR13B1"/>
    <property type="match status" value="1"/>
</dbReference>
<proteinExistence type="predicted"/>
<dbReference type="OrthoDB" id="9773828at2"/>
<name>A0A4Q0T2J1_9BACT</name>
<accession>A0A4Q0T2J1</accession>
<dbReference type="PANTHER" id="PTHR43625">
    <property type="entry name" value="AFLATOXIN B1 ALDEHYDE REDUCTASE"/>
    <property type="match status" value="1"/>
</dbReference>
<reference evidence="3 4" key="1">
    <citation type="submission" date="2018-11" db="EMBL/GenBank/DDBJ databases">
        <authorList>
            <person name="Mardanov A.V."/>
            <person name="Ravin N.V."/>
            <person name="Dedysh S.N."/>
        </authorList>
    </citation>
    <scope>NUCLEOTIDE SEQUENCE [LARGE SCALE GENOMIC DNA]</scope>
    <source>
        <strain evidence="3 4">AF10</strain>
    </source>
</reference>
<dbReference type="RefSeq" id="WP_128913309.1">
    <property type="nucleotide sequence ID" value="NZ_RDSM01000002.1"/>
</dbReference>
<feature type="domain" description="NADP-dependent oxidoreductase" evidence="2">
    <location>
        <begin position="17"/>
        <end position="288"/>
    </location>
</feature>
<dbReference type="Pfam" id="PF00248">
    <property type="entry name" value="Aldo_ket_red"/>
    <property type="match status" value="1"/>
</dbReference>
<dbReference type="InterPro" id="IPR023210">
    <property type="entry name" value="NADP_OxRdtase_dom"/>
</dbReference>
<evidence type="ECO:0000313" key="4">
    <source>
        <dbReference type="Proteomes" id="UP000289437"/>
    </source>
</evidence>
<dbReference type="EMBL" id="RDSM01000002">
    <property type="protein sequence ID" value="RXH55706.1"/>
    <property type="molecule type" value="Genomic_DNA"/>
</dbReference>
<organism evidence="3 4">
    <name type="scientific">Granulicella sibirica</name>
    <dbReference type="NCBI Taxonomy" id="2479048"/>
    <lineage>
        <taxon>Bacteria</taxon>
        <taxon>Pseudomonadati</taxon>
        <taxon>Acidobacteriota</taxon>
        <taxon>Terriglobia</taxon>
        <taxon>Terriglobales</taxon>
        <taxon>Acidobacteriaceae</taxon>
        <taxon>Granulicella</taxon>
    </lineage>
</organism>
<keyword evidence="4" id="KW-1185">Reference proteome</keyword>
<dbReference type="GO" id="GO:0016491">
    <property type="term" value="F:oxidoreductase activity"/>
    <property type="evidence" value="ECO:0007669"/>
    <property type="project" value="UniProtKB-KW"/>
</dbReference>
<protein>
    <submittedName>
        <fullName evidence="3">L-fuco-beta-pyranose dehydrogenase</fullName>
    </submittedName>
</protein>
<dbReference type="InterPro" id="IPR050791">
    <property type="entry name" value="Aldo-Keto_reductase"/>
</dbReference>
<dbReference type="Proteomes" id="UP000289437">
    <property type="component" value="Unassembled WGS sequence"/>
</dbReference>
<dbReference type="PANTHER" id="PTHR43625:SF40">
    <property type="entry name" value="ALDO-KETO REDUCTASE YAKC [NADP(+)]"/>
    <property type="match status" value="1"/>
</dbReference>
<dbReference type="InterPro" id="IPR036812">
    <property type="entry name" value="NAD(P)_OxRdtase_dom_sf"/>
</dbReference>
<gene>
    <name evidence="3" type="ORF">GRAN_2563</name>
</gene>
<keyword evidence="1" id="KW-0560">Oxidoreductase</keyword>
<comment type="caution">
    <text evidence="3">The sequence shown here is derived from an EMBL/GenBank/DDBJ whole genome shotgun (WGS) entry which is preliminary data.</text>
</comment>
<dbReference type="PRINTS" id="PR00069">
    <property type="entry name" value="ALDKETRDTASE"/>
</dbReference>
<sequence length="294" mass="32059">MALRDTFVLGGDLPVHRMGYGTMRLTGEGAWGEPPTGLVAAHAVLRKCVDLGINFIDTADAYGPQIAEDLIAEALHPYPAGLVIATKGGLTRQGPAKSKACGRPDYLQQQLELSLRRLKVERIDLYQLHRIDPTVPLADTLGALKDAQSQGKIRHIGLSEVTPVQIEEARKIVPIVSVQNRYNLVERKSESTLSYCEEHGLAFIPWYPINAGKLTRPSSDSASTNHPLEGLARDHGATIGQLSLAWLLHRSANIIPIPGTSSIEHLEENFAAAKLDVSDEDWDDIDLILDTQAS</sequence>
<reference evidence="4" key="2">
    <citation type="submission" date="2019-02" db="EMBL/GenBank/DDBJ databases">
        <title>Granulicella sibirica sp. nov., a psychrotolerant acidobacterium isolated from an organic soil layer in forested tundra, West Siberia.</title>
        <authorList>
            <person name="Oshkin I.Y."/>
            <person name="Kulichevskaya I.S."/>
            <person name="Rijpstra W.I.C."/>
            <person name="Sinninghe Damste J.S."/>
            <person name="Rakitin A.L."/>
            <person name="Ravin N.V."/>
            <person name="Dedysh S.N."/>
        </authorList>
    </citation>
    <scope>NUCLEOTIDE SEQUENCE [LARGE SCALE GENOMIC DNA]</scope>
    <source>
        <strain evidence="4">AF10</strain>
    </source>
</reference>
<dbReference type="InterPro" id="IPR020471">
    <property type="entry name" value="AKR"/>
</dbReference>
<evidence type="ECO:0000256" key="1">
    <source>
        <dbReference type="ARBA" id="ARBA00023002"/>
    </source>
</evidence>
<dbReference type="Gene3D" id="3.20.20.100">
    <property type="entry name" value="NADP-dependent oxidoreductase domain"/>
    <property type="match status" value="1"/>
</dbReference>
<dbReference type="AlphaFoldDB" id="A0A4Q0T2J1"/>
<evidence type="ECO:0000313" key="3">
    <source>
        <dbReference type="EMBL" id="RXH55706.1"/>
    </source>
</evidence>
<evidence type="ECO:0000259" key="2">
    <source>
        <dbReference type="Pfam" id="PF00248"/>
    </source>
</evidence>
<dbReference type="GO" id="GO:0005737">
    <property type="term" value="C:cytoplasm"/>
    <property type="evidence" value="ECO:0007669"/>
    <property type="project" value="TreeGrafter"/>
</dbReference>